<gene>
    <name evidence="1" type="ORF">MILVUS5_LOCUS24977</name>
</gene>
<dbReference type="Proteomes" id="UP001177021">
    <property type="component" value="Unassembled WGS sequence"/>
</dbReference>
<proteinExistence type="predicted"/>
<dbReference type="EMBL" id="CASHSV030000311">
    <property type="protein sequence ID" value="CAJ2658633.1"/>
    <property type="molecule type" value="Genomic_DNA"/>
</dbReference>
<keyword evidence="2" id="KW-1185">Reference proteome</keyword>
<evidence type="ECO:0000313" key="1">
    <source>
        <dbReference type="EMBL" id="CAJ2658633.1"/>
    </source>
</evidence>
<comment type="caution">
    <text evidence="1">The sequence shown here is derived from an EMBL/GenBank/DDBJ whole genome shotgun (WGS) entry which is preliminary data.</text>
</comment>
<sequence length="506" mass="57653">MLTRLTGKGKKKSDANPTQELPKKPRTKMSANKGQSSRTTQASPPRRSNVTRPQVHPHFISEVHEKRYTKIRTFTINQEKGFGEDLLKGVAELGDAIKTRKWGKFNRLLMKDEDNPGNQMWVREFLANAYLPDQSLLPEYYSTVRGVRVNYSAAHINTLFGFGNRQPDSLVPEKVRMETATLVDREELKSLVCRPGARWLPHSPTALPTRLSLTSFTPIHRAWGEFWLKNVRVVGNNSEPQLDNVVAVRLLADGAYIDLALWLQKDLHEMANNNNPTFTLGHCNLISALCRASNVPMTVQEGDYQPICPLSLSYFMKKYERGTIMPRGEGNAAREEAEREEEEINRFEEGNHPDQQGNPVHESQDMPEPAPPRYSHDMNQLASMLHQMEISQYSGLPNLYFDTASTMYTEAMTYRSTFPPPTFGTLYPIDADWEAHQARELTSFQARQVYNSGLRSSELAEIERRRRVEQDEAAAMEREMLDVDGLNLNLNSPFTNYFTGQPDDTV</sequence>
<organism evidence="1 2">
    <name type="scientific">Trifolium pratense</name>
    <name type="common">Red clover</name>
    <dbReference type="NCBI Taxonomy" id="57577"/>
    <lineage>
        <taxon>Eukaryota</taxon>
        <taxon>Viridiplantae</taxon>
        <taxon>Streptophyta</taxon>
        <taxon>Embryophyta</taxon>
        <taxon>Tracheophyta</taxon>
        <taxon>Spermatophyta</taxon>
        <taxon>Magnoliopsida</taxon>
        <taxon>eudicotyledons</taxon>
        <taxon>Gunneridae</taxon>
        <taxon>Pentapetalae</taxon>
        <taxon>rosids</taxon>
        <taxon>fabids</taxon>
        <taxon>Fabales</taxon>
        <taxon>Fabaceae</taxon>
        <taxon>Papilionoideae</taxon>
        <taxon>50 kb inversion clade</taxon>
        <taxon>NPAAA clade</taxon>
        <taxon>Hologalegina</taxon>
        <taxon>IRL clade</taxon>
        <taxon>Trifolieae</taxon>
        <taxon>Trifolium</taxon>
    </lineage>
</organism>
<accession>A0ACB0KP96</accession>
<name>A0ACB0KP96_TRIPR</name>
<reference evidence="1" key="1">
    <citation type="submission" date="2023-10" db="EMBL/GenBank/DDBJ databases">
        <authorList>
            <person name="Rodriguez Cubillos JULIANA M."/>
            <person name="De Vega J."/>
        </authorList>
    </citation>
    <scope>NUCLEOTIDE SEQUENCE</scope>
</reference>
<protein>
    <submittedName>
        <fullName evidence="1">Uncharacterized protein</fullName>
    </submittedName>
</protein>
<evidence type="ECO:0000313" key="2">
    <source>
        <dbReference type="Proteomes" id="UP001177021"/>
    </source>
</evidence>